<evidence type="ECO:0000313" key="2">
    <source>
        <dbReference type="Proteomes" id="UP000814033"/>
    </source>
</evidence>
<dbReference type="EMBL" id="MU275950">
    <property type="protein sequence ID" value="KAI0045486.1"/>
    <property type="molecule type" value="Genomic_DNA"/>
</dbReference>
<gene>
    <name evidence="1" type="ORF">FA95DRAFT_1561064</name>
</gene>
<name>A0ACB8RP58_9AGAM</name>
<comment type="caution">
    <text evidence="1">The sequence shown here is derived from an EMBL/GenBank/DDBJ whole genome shotgun (WGS) entry which is preliminary data.</text>
</comment>
<protein>
    <submittedName>
        <fullName evidence="1">Uncharacterized protein</fullName>
    </submittedName>
</protein>
<sequence>MRDITILPERRLAVPRGGAWDDERAVEDDGGAGGFARVRERRKRLIAKVYVATWDVVFLQWSSTSSHSVLQAALRDDLKCAVPPDPSQLLRIVHSLAYP</sequence>
<reference evidence="1" key="2">
    <citation type="journal article" date="2022" name="New Phytol.">
        <title>Evolutionary transition to the ectomycorrhizal habit in the genomes of a hyperdiverse lineage of mushroom-forming fungi.</title>
        <authorList>
            <person name="Looney B."/>
            <person name="Miyauchi S."/>
            <person name="Morin E."/>
            <person name="Drula E."/>
            <person name="Courty P.E."/>
            <person name="Kohler A."/>
            <person name="Kuo A."/>
            <person name="LaButti K."/>
            <person name="Pangilinan J."/>
            <person name="Lipzen A."/>
            <person name="Riley R."/>
            <person name="Andreopoulos W."/>
            <person name="He G."/>
            <person name="Johnson J."/>
            <person name="Nolan M."/>
            <person name="Tritt A."/>
            <person name="Barry K.W."/>
            <person name="Grigoriev I.V."/>
            <person name="Nagy L.G."/>
            <person name="Hibbett D."/>
            <person name="Henrissat B."/>
            <person name="Matheny P.B."/>
            <person name="Labbe J."/>
            <person name="Martin F.M."/>
        </authorList>
    </citation>
    <scope>NUCLEOTIDE SEQUENCE</scope>
    <source>
        <strain evidence="1">FP105234-sp</strain>
    </source>
</reference>
<dbReference type="Proteomes" id="UP000814033">
    <property type="component" value="Unassembled WGS sequence"/>
</dbReference>
<reference evidence="1" key="1">
    <citation type="submission" date="2021-02" db="EMBL/GenBank/DDBJ databases">
        <authorList>
            <consortium name="DOE Joint Genome Institute"/>
            <person name="Ahrendt S."/>
            <person name="Looney B.P."/>
            <person name="Miyauchi S."/>
            <person name="Morin E."/>
            <person name="Drula E."/>
            <person name="Courty P.E."/>
            <person name="Chicoki N."/>
            <person name="Fauchery L."/>
            <person name="Kohler A."/>
            <person name="Kuo A."/>
            <person name="Labutti K."/>
            <person name="Pangilinan J."/>
            <person name="Lipzen A."/>
            <person name="Riley R."/>
            <person name="Andreopoulos W."/>
            <person name="He G."/>
            <person name="Johnson J."/>
            <person name="Barry K.W."/>
            <person name="Grigoriev I.V."/>
            <person name="Nagy L."/>
            <person name="Hibbett D."/>
            <person name="Henrissat B."/>
            <person name="Matheny P.B."/>
            <person name="Labbe J."/>
            <person name="Martin F."/>
        </authorList>
    </citation>
    <scope>NUCLEOTIDE SEQUENCE</scope>
    <source>
        <strain evidence="1">FP105234-sp</strain>
    </source>
</reference>
<accession>A0ACB8RP58</accession>
<evidence type="ECO:0000313" key="1">
    <source>
        <dbReference type="EMBL" id="KAI0045486.1"/>
    </source>
</evidence>
<proteinExistence type="predicted"/>
<organism evidence="1 2">
    <name type="scientific">Auriscalpium vulgare</name>
    <dbReference type="NCBI Taxonomy" id="40419"/>
    <lineage>
        <taxon>Eukaryota</taxon>
        <taxon>Fungi</taxon>
        <taxon>Dikarya</taxon>
        <taxon>Basidiomycota</taxon>
        <taxon>Agaricomycotina</taxon>
        <taxon>Agaricomycetes</taxon>
        <taxon>Russulales</taxon>
        <taxon>Auriscalpiaceae</taxon>
        <taxon>Auriscalpium</taxon>
    </lineage>
</organism>
<keyword evidence="2" id="KW-1185">Reference proteome</keyword>